<protein>
    <recommendedName>
        <fullName evidence="9">TRAP transporter small permease protein</fullName>
    </recommendedName>
</protein>
<keyword evidence="5 9" id="KW-0812">Transmembrane</keyword>
<evidence type="ECO:0000256" key="10">
    <source>
        <dbReference type="SAM" id="MobiDB-lite"/>
    </source>
</evidence>
<gene>
    <name evidence="12" type="ORF">HNQ75_003363</name>
</gene>
<keyword evidence="3" id="KW-1003">Cell membrane</keyword>
<evidence type="ECO:0000313" key="12">
    <source>
        <dbReference type="EMBL" id="MBB6181376.1"/>
    </source>
</evidence>
<keyword evidence="6 9" id="KW-1133">Transmembrane helix</keyword>
<feature type="transmembrane region" description="Helical" evidence="9">
    <location>
        <begin position="70"/>
        <end position="88"/>
    </location>
</feature>
<evidence type="ECO:0000259" key="11">
    <source>
        <dbReference type="Pfam" id="PF04290"/>
    </source>
</evidence>
<evidence type="ECO:0000256" key="2">
    <source>
        <dbReference type="ARBA" id="ARBA00022448"/>
    </source>
</evidence>
<dbReference type="GO" id="GO:0022857">
    <property type="term" value="F:transmembrane transporter activity"/>
    <property type="evidence" value="ECO:0007669"/>
    <property type="project" value="UniProtKB-UniRule"/>
</dbReference>
<comment type="subunit">
    <text evidence="9">The complex comprises the extracytoplasmic solute receptor protein and the two transmembrane proteins.</text>
</comment>
<feature type="transmembrane region" description="Helical" evidence="9">
    <location>
        <begin position="34"/>
        <end position="58"/>
    </location>
</feature>
<dbReference type="InterPro" id="IPR007387">
    <property type="entry name" value="TRAP_DctQ"/>
</dbReference>
<reference evidence="12 13" key="1">
    <citation type="submission" date="2020-08" db="EMBL/GenBank/DDBJ databases">
        <title>Genomic Encyclopedia of Type Strains, Phase IV (KMG-IV): sequencing the most valuable type-strain genomes for metagenomic binning, comparative biology and taxonomic classification.</title>
        <authorList>
            <person name="Goeker M."/>
        </authorList>
    </citation>
    <scope>NUCLEOTIDE SEQUENCE [LARGE SCALE GENOMIC DNA]</scope>
    <source>
        <strain evidence="12 13">DSM 102134</strain>
    </source>
</reference>
<keyword evidence="2 9" id="KW-0813">Transport</keyword>
<dbReference type="GO" id="GO:0005886">
    <property type="term" value="C:plasma membrane"/>
    <property type="evidence" value="ECO:0007669"/>
    <property type="project" value="UniProtKB-SubCell"/>
</dbReference>
<proteinExistence type="inferred from homology"/>
<name>A0A7W9Z2C2_9HYPH</name>
<dbReference type="PANTHER" id="PTHR35011:SF10">
    <property type="entry name" value="TRAP TRANSPORTER SMALL PERMEASE PROTEIN"/>
    <property type="match status" value="1"/>
</dbReference>
<evidence type="ECO:0000256" key="5">
    <source>
        <dbReference type="ARBA" id="ARBA00022692"/>
    </source>
</evidence>
<evidence type="ECO:0000256" key="7">
    <source>
        <dbReference type="ARBA" id="ARBA00023136"/>
    </source>
</evidence>
<dbReference type="Pfam" id="PF04290">
    <property type="entry name" value="DctQ"/>
    <property type="match status" value="1"/>
</dbReference>
<comment type="caution">
    <text evidence="12">The sequence shown here is derived from an EMBL/GenBank/DDBJ whole genome shotgun (WGS) entry which is preliminary data.</text>
</comment>
<comment type="function">
    <text evidence="9">Part of the tripartite ATP-independent periplasmic (TRAP) transport system.</text>
</comment>
<feature type="region of interest" description="Disordered" evidence="10">
    <location>
        <begin position="190"/>
        <end position="210"/>
    </location>
</feature>
<keyword evidence="4 9" id="KW-0997">Cell inner membrane</keyword>
<accession>A0A7W9Z2C2</accession>
<feature type="transmembrane region" description="Helical" evidence="9">
    <location>
        <begin position="109"/>
        <end position="131"/>
    </location>
</feature>
<comment type="similarity">
    <text evidence="8 9">Belongs to the TRAP transporter small permease family.</text>
</comment>
<sequence length="210" mass="23173">MSKRRRALARRPSPLEILAMLNPYILWVGRVSRLFAVIATALIVIAMLVVCQMILMRYVFRLPTIWQTDFVVFSATAAIFLGAPYVLLKGGHVGVDVVELLLGQQNRKRLRILGAMLGLVFCIVMLAATWVQFEEAWTGNWKHSSVWAPPLWIPLSALPIGFFLLCLQYTANIFVLLGLAEPPVDSSSIPGPELPLPATSAGANEKGHLP</sequence>
<dbReference type="AlphaFoldDB" id="A0A7W9Z2C2"/>
<dbReference type="InterPro" id="IPR055348">
    <property type="entry name" value="DctQ"/>
</dbReference>
<dbReference type="EMBL" id="JACHEJ010000009">
    <property type="protein sequence ID" value="MBB6181376.1"/>
    <property type="molecule type" value="Genomic_DNA"/>
</dbReference>
<evidence type="ECO:0000256" key="9">
    <source>
        <dbReference type="RuleBase" id="RU369079"/>
    </source>
</evidence>
<dbReference type="PANTHER" id="PTHR35011">
    <property type="entry name" value="2,3-DIKETO-L-GULONATE TRAP TRANSPORTER SMALL PERMEASE PROTEIN YIAM"/>
    <property type="match status" value="1"/>
</dbReference>
<dbReference type="GO" id="GO:0015740">
    <property type="term" value="P:C4-dicarboxylate transport"/>
    <property type="evidence" value="ECO:0007669"/>
    <property type="project" value="TreeGrafter"/>
</dbReference>
<evidence type="ECO:0000256" key="1">
    <source>
        <dbReference type="ARBA" id="ARBA00004429"/>
    </source>
</evidence>
<feature type="transmembrane region" description="Helical" evidence="9">
    <location>
        <begin position="151"/>
        <end position="179"/>
    </location>
</feature>
<evidence type="ECO:0000256" key="8">
    <source>
        <dbReference type="ARBA" id="ARBA00038436"/>
    </source>
</evidence>
<comment type="subcellular location">
    <subcellularLocation>
        <location evidence="1 9">Cell inner membrane</location>
        <topology evidence="1 9">Multi-pass membrane protein</topology>
    </subcellularLocation>
</comment>
<evidence type="ECO:0000256" key="4">
    <source>
        <dbReference type="ARBA" id="ARBA00022519"/>
    </source>
</evidence>
<evidence type="ECO:0000313" key="13">
    <source>
        <dbReference type="Proteomes" id="UP000535501"/>
    </source>
</evidence>
<evidence type="ECO:0000256" key="3">
    <source>
        <dbReference type="ARBA" id="ARBA00022475"/>
    </source>
</evidence>
<feature type="domain" description="Tripartite ATP-independent periplasmic transporters DctQ component" evidence="11">
    <location>
        <begin position="47"/>
        <end position="175"/>
    </location>
</feature>
<keyword evidence="13" id="KW-1185">Reference proteome</keyword>
<dbReference type="Proteomes" id="UP000535501">
    <property type="component" value="Unassembled WGS sequence"/>
</dbReference>
<keyword evidence="7 9" id="KW-0472">Membrane</keyword>
<organism evidence="12 13">
    <name type="scientific">Pseudorhizobium flavum</name>
    <dbReference type="NCBI Taxonomy" id="1335061"/>
    <lineage>
        <taxon>Bacteria</taxon>
        <taxon>Pseudomonadati</taxon>
        <taxon>Pseudomonadota</taxon>
        <taxon>Alphaproteobacteria</taxon>
        <taxon>Hyphomicrobiales</taxon>
        <taxon>Rhizobiaceae</taxon>
        <taxon>Rhizobium/Agrobacterium group</taxon>
        <taxon>Pseudorhizobium</taxon>
    </lineage>
</organism>
<evidence type="ECO:0000256" key="6">
    <source>
        <dbReference type="ARBA" id="ARBA00022989"/>
    </source>
</evidence>